<dbReference type="AlphaFoldDB" id="A0A1R3TY16"/>
<reference evidence="2" key="1">
    <citation type="submission" date="2016-10" db="EMBL/GenBank/DDBJ databases">
        <authorList>
            <person name="Wibberg D."/>
        </authorList>
    </citation>
    <scope>NUCLEOTIDE SEQUENCE [LARGE SCALE GENOMIC DNA]</scope>
</reference>
<protein>
    <submittedName>
        <fullName evidence="1">Uncharacterized protein</fullName>
    </submittedName>
</protein>
<sequence length="402" mass="46317">MAPTLPSVFMKSTILAKLRRSKNRTACVICRYLSQMNWRPAKLFTPVKQVQPVPYAERIVQIPRGPTLVWPYYNIRPGEGPFEIAPDSNSYRNPNWVEQLPSSMPRYKVIVNLLPALTEEWLANEQFRGDPEQRIVNIIARYEERGVCFRKHYATDLTSILQTNSAAFRYNWTILFFYVAIIKKLLEKRDLDEAMHELTKVSRADVPRAGMMLSLGALSLFLKARQTLCLPGDPKKAYSFVQAFFDFQPGRKGEVNHLSVAYLRNRSFDLGMYYFFPSMTSLGQQPVGETVIATRDAPLLRLIFRALPFIFDPERAPSIPTAIARDEFATNDGLEFVAWRSRLNEKFEPPINQDQKTKRLANLAEYARGLCELAEEKEALDQIRREWAVPTIDTKNPSSWRP</sequence>
<proteinExistence type="predicted"/>
<name>A0A1R3TY16_9HYPH</name>
<dbReference type="EMBL" id="FMUE01000010">
    <property type="protein sequence ID" value="SCX31869.1"/>
    <property type="molecule type" value="Genomic_DNA"/>
</dbReference>
<evidence type="ECO:0000313" key="2">
    <source>
        <dbReference type="Proteomes" id="UP000187891"/>
    </source>
</evidence>
<organism evidence="1 2">
    <name type="scientific">Agrobacterium rosae</name>
    <dbReference type="NCBI Taxonomy" id="1972867"/>
    <lineage>
        <taxon>Bacteria</taxon>
        <taxon>Pseudomonadati</taxon>
        <taxon>Pseudomonadota</taxon>
        <taxon>Alphaproteobacteria</taxon>
        <taxon>Hyphomicrobiales</taxon>
        <taxon>Rhizobiaceae</taxon>
        <taxon>Rhizobium/Agrobacterium group</taxon>
        <taxon>Agrobacterium</taxon>
    </lineage>
</organism>
<evidence type="ECO:0000313" key="1">
    <source>
        <dbReference type="EMBL" id="SCX31869.1"/>
    </source>
</evidence>
<accession>A0A1R3TY16</accession>
<dbReference type="Proteomes" id="UP000187891">
    <property type="component" value="Unassembled WGS sequence"/>
</dbReference>
<gene>
    <name evidence="1" type="ORF">DSM25559_3820</name>
</gene>